<accession>A0A1M5YZV3</accession>
<dbReference type="STRING" id="1123282.SAMN02745823_03017"/>
<evidence type="ECO:0000256" key="5">
    <source>
        <dbReference type="ARBA" id="ARBA00070406"/>
    </source>
</evidence>
<evidence type="ECO:0000256" key="4">
    <source>
        <dbReference type="ARBA" id="ARBA00058938"/>
    </source>
</evidence>
<reference evidence="8 9" key="1">
    <citation type="submission" date="2016-11" db="EMBL/GenBank/DDBJ databases">
        <authorList>
            <person name="Jaros S."/>
            <person name="Januszkiewicz K."/>
            <person name="Wedrychowicz H."/>
        </authorList>
    </citation>
    <scope>NUCLEOTIDE SEQUENCE [LARGE SCALE GENOMIC DNA]</scope>
    <source>
        <strain evidence="8 9">DSM 10068</strain>
    </source>
</reference>
<dbReference type="AlphaFoldDB" id="A0A1M5YZV3"/>
<dbReference type="PANTHER" id="PTHR30136">
    <property type="entry name" value="HELIX-TURN-HELIX TRANSCRIPTIONAL REGULATOR, ICLR FAMILY"/>
    <property type="match status" value="1"/>
</dbReference>
<keyword evidence="9" id="KW-1185">Reference proteome</keyword>
<dbReference type="InterPro" id="IPR050707">
    <property type="entry name" value="HTH_MetabolicPath_Reg"/>
</dbReference>
<keyword evidence="2" id="KW-0238">DNA-binding</keyword>
<dbReference type="InterPro" id="IPR036390">
    <property type="entry name" value="WH_DNA-bd_sf"/>
</dbReference>
<dbReference type="Pfam" id="PF01614">
    <property type="entry name" value="IclR_C"/>
    <property type="match status" value="1"/>
</dbReference>
<feature type="domain" description="HTH iclR-type" evidence="6">
    <location>
        <begin position="12"/>
        <end position="73"/>
    </location>
</feature>
<dbReference type="PROSITE" id="PS51077">
    <property type="entry name" value="HTH_ICLR"/>
    <property type="match status" value="1"/>
</dbReference>
<dbReference type="Gene3D" id="3.30.450.40">
    <property type="match status" value="1"/>
</dbReference>
<organism evidence="8 9">
    <name type="scientific">Sporobacter termitidis DSM 10068</name>
    <dbReference type="NCBI Taxonomy" id="1123282"/>
    <lineage>
        <taxon>Bacteria</taxon>
        <taxon>Bacillati</taxon>
        <taxon>Bacillota</taxon>
        <taxon>Clostridia</taxon>
        <taxon>Eubacteriales</taxon>
        <taxon>Oscillospiraceae</taxon>
        <taxon>Sporobacter</taxon>
    </lineage>
</organism>
<dbReference type="OrthoDB" id="9791752at2"/>
<evidence type="ECO:0000259" key="7">
    <source>
        <dbReference type="PROSITE" id="PS51078"/>
    </source>
</evidence>
<evidence type="ECO:0000259" key="6">
    <source>
        <dbReference type="PROSITE" id="PS51077"/>
    </source>
</evidence>
<feature type="domain" description="IclR-ED" evidence="7">
    <location>
        <begin position="74"/>
        <end position="255"/>
    </location>
</feature>
<comment type="function">
    <text evidence="4">May be an activator protein for the gylABX operon.</text>
</comment>
<keyword evidence="1" id="KW-0805">Transcription regulation</keyword>
<dbReference type="InterPro" id="IPR014757">
    <property type="entry name" value="Tscrpt_reg_IclR_C"/>
</dbReference>
<dbReference type="GO" id="GO:0003700">
    <property type="term" value="F:DNA-binding transcription factor activity"/>
    <property type="evidence" value="ECO:0007669"/>
    <property type="project" value="TreeGrafter"/>
</dbReference>
<evidence type="ECO:0000256" key="3">
    <source>
        <dbReference type="ARBA" id="ARBA00023163"/>
    </source>
</evidence>
<name>A0A1M5YZV3_9FIRM</name>
<dbReference type="FunFam" id="1.10.10.10:FF:000056">
    <property type="entry name" value="IclR family transcriptional regulator"/>
    <property type="match status" value="1"/>
</dbReference>
<dbReference type="SUPFAM" id="SSF55781">
    <property type="entry name" value="GAF domain-like"/>
    <property type="match status" value="1"/>
</dbReference>
<dbReference type="RefSeq" id="WP_073080671.1">
    <property type="nucleotide sequence ID" value="NZ_FQXV01000012.1"/>
</dbReference>
<dbReference type="PANTHER" id="PTHR30136:SF24">
    <property type="entry name" value="HTH-TYPE TRANSCRIPTIONAL REPRESSOR ALLR"/>
    <property type="match status" value="1"/>
</dbReference>
<dbReference type="PROSITE" id="PS51078">
    <property type="entry name" value="ICLR_ED"/>
    <property type="match status" value="1"/>
</dbReference>
<evidence type="ECO:0000313" key="8">
    <source>
        <dbReference type="EMBL" id="SHI17537.1"/>
    </source>
</evidence>
<dbReference type="Proteomes" id="UP000183995">
    <property type="component" value="Unassembled WGS sequence"/>
</dbReference>
<dbReference type="SMART" id="SM00346">
    <property type="entry name" value="HTH_ICLR"/>
    <property type="match status" value="1"/>
</dbReference>
<protein>
    <recommendedName>
        <fullName evidence="5">Glycerol operon regulatory protein</fullName>
    </recommendedName>
</protein>
<dbReference type="GO" id="GO:0045892">
    <property type="term" value="P:negative regulation of DNA-templated transcription"/>
    <property type="evidence" value="ECO:0007669"/>
    <property type="project" value="TreeGrafter"/>
</dbReference>
<dbReference type="Pfam" id="PF09339">
    <property type="entry name" value="HTH_IclR"/>
    <property type="match status" value="1"/>
</dbReference>
<dbReference type="InterPro" id="IPR005471">
    <property type="entry name" value="Tscrpt_reg_IclR_N"/>
</dbReference>
<dbReference type="InterPro" id="IPR036388">
    <property type="entry name" value="WH-like_DNA-bd_sf"/>
</dbReference>
<sequence>MSEDSARQQPLIQSVSRAVAILKCFTGNPELGLAELSRMVGLHKSTTAGIVNTLKAEGFLEQNEKTGRLRLGLELFSLAVQARHGLSEICEPYLNSLLDFTGETVNLAVLDKTEIVYIAKKESSHSIRISTSVGARLPVYCTAIGKSILAFMDRAKAEALLGRVVMTPYTDRTLTDRPALLAEMDRILNAGVAYDFEEYEQGVICIAAPLYYKKGDPIGAISVSGPTIRMDEAARKKITETLTGIAAQVNGELSRLA</sequence>
<dbReference type="GO" id="GO:0003677">
    <property type="term" value="F:DNA binding"/>
    <property type="evidence" value="ECO:0007669"/>
    <property type="project" value="UniProtKB-KW"/>
</dbReference>
<evidence type="ECO:0000313" key="9">
    <source>
        <dbReference type="Proteomes" id="UP000183995"/>
    </source>
</evidence>
<dbReference type="Gene3D" id="1.10.10.10">
    <property type="entry name" value="Winged helix-like DNA-binding domain superfamily/Winged helix DNA-binding domain"/>
    <property type="match status" value="1"/>
</dbReference>
<evidence type="ECO:0000256" key="1">
    <source>
        <dbReference type="ARBA" id="ARBA00023015"/>
    </source>
</evidence>
<dbReference type="InterPro" id="IPR029016">
    <property type="entry name" value="GAF-like_dom_sf"/>
</dbReference>
<dbReference type="EMBL" id="FQXV01000012">
    <property type="protein sequence ID" value="SHI17537.1"/>
    <property type="molecule type" value="Genomic_DNA"/>
</dbReference>
<evidence type="ECO:0000256" key="2">
    <source>
        <dbReference type="ARBA" id="ARBA00023125"/>
    </source>
</evidence>
<keyword evidence="3" id="KW-0804">Transcription</keyword>
<proteinExistence type="predicted"/>
<gene>
    <name evidence="8" type="ORF">SAMN02745823_03017</name>
</gene>
<dbReference type="SUPFAM" id="SSF46785">
    <property type="entry name" value="Winged helix' DNA-binding domain"/>
    <property type="match status" value="1"/>
</dbReference>